<dbReference type="SMART" id="SM00849">
    <property type="entry name" value="Lactamase_B"/>
    <property type="match status" value="1"/>
</dbReference>
<dbReference type="AlphaFoldDB" id="A0A6L9XYI7"/>
<protein>
    <submittedName>
        <fullName evidence="2">MBL fold metallo-hydrolase</fullName>
    </submittedName>
</protein>
<reference evidence="2 3" key="1">
    <citation type="journal article" date="2014" name="J. Microbiol.">
        <title>Diaminobutyricibacter tongyongensis gen. nov., sp. nov. and Homoserinibacter gongjuensis gen. nov., sp. nov. belong to the family Microbacteriaceae.</title>
        <authorList>
            <person name="Kim S.J."/>
            <person name="Ahn J.H."/>
            <person name="Weon H.Y."/>
            <person name="Hamada M."/>
            <person name="Suzuki K."/>
            <person name="Kwon S.W."/>
        </authorList>
    </citation>
    <scope>NUCLEOTIDE SEQUENCE [LARGE SCALE GENOMIC DNA]</scope>
    <source>
        <strain evidence="2 3">NBRC 108724</strain>
    </source>
</reference>
<dbReference type="RefSeq" id="WP_163289536.1">
    <property type="nucleotide sequence ID" value="NZ_JAAGWY010000002.1"/>
</dbReference>
<organism evidence="2 3">
    <name type="scientific">Leifsonia tongyongensis</name>
    <dbReference type="NCBI Taxonomy" id="1268043"/>
    <lineage>
        <taxon>Bacteria</taxon>
        <taxon>Bacillati</taxon>
        <taxon>Actinomycetota</taxon>
        <taxon>Actinomycetes</taxon>
        <taxon>Micrococcales</taxon>
        <taxon>Microbacteriaceae</taxon>
        <taxon>Leifsonia</taxon>
    </lineage>
</organism>
<dbReference type="GO" id="GO:0016787">
    <property type="term" value="F:hydrolase activity"/>
    <property type="evidence" value="ECO:0007669"/>
    <property type="project" value="UniProtKB-KW"/>
</dbReference>
<evidence type="ECO:0000313" key="3">
    <source>
        <dbReference type="Proteomes" id="UP000474967"/>
    </source>
</evidence>
<dbReference type="Pfam" id="PF00753">
    <property type="entry name" value="Lactamase_B"/>
    <property type="match status" value="1"/>
</dbReference>
<keyword evidence="3" id="KW-1185">Reference proteome</keyword>
<proteinExistence type="predicted"/>
<feature type="domain" description="Metallo-beta-lactamase" evidence="1">
    <location>
        <begin position="30"/>
        <end position="185"/>
    </location>
</feature>
<dbReference type="PANTHER" id="PTHR42773">
    <property type="entry name" value="METALLO-BETA-LACTAMASE-RELATED"/>
    <property type="match status" value="1"/>
</dbReference>
<sequence>MPTSSGSPETPFAGLYVLPPSRLPYQANVLVRSFLIRRPAGNVLVYNSPAVNSHADMIRALGGATRLLINHHHEAMYGAPQSGTPTFVHERDSAATARSMPVAGTFSEHAVIDGDLEVIPAPGHTPGSTCYLWDSGEHRFLFTGDSLWVENGEWKAVVLDPGSRADYLDSLAILREVDFDILVPWGVGETDPYCFEVDESDARSRIDDVIRRLRSGSDR</sequence>
<name>A0A6L9XYI7_9MICO</name>
<accession>A0A6L9XYI7</accession>
<dbReference type="PANTHER" id="PTHR42773:SF1">
    <property type="entry name" value="METALLO-BETA-LACTAMASE FAMILY PROTEIN"/>
    <property type="match status" value="1"/>
</dbReference>
<gene>
    <name evidence="2" type="ORF">G3T36_09365</name>
</gene>
<evidence type="ECO:0000259" key="1">
    <source>
        <dbReference type="SMART" id="SM00849"/>
    </source>
</evidence>
<dbReference type="InterPro" id="IPR001279">
    <property type="entry name" value="Metallo-B-lactamas"/>
</dbReference>
<dbReference type="InterPro" id="IPR036866">
    <property type="entry name" value="RibonucZ/Hydroxyglut_hydro"/>
</dbReference>
<dbReference type="Gene3D" id="3.60.15.10">
    <property type="entry name" value="Ribonuclease Z/Hydroxyacylglutathione hydrolase-like"/>
    <property type="match status" value="1"/>
</dbReference>
<dbReference type="SUPFAM" id="SSF56281">
    <property type="entry name" value="Metallo-hydrolase/oxidoreductase"/>
    <property type="match status" value="1"/>
</dbReference>
<evidence type="ECO:0000313" key="2">
    <source>
        <dbReference type="EMBL" id="NEN06084.1"/>
    </source>
</evidence>
<dbReference type="EMBL" id="JAAGWY010000002">
    <property type="protein sequence ID" value="NEN06084.1"/>
    <property type="molecule type" value="Genomic_DNA"/>
</dbReference>
<keyword evidence="2" id="KW-0378">Hydrolase</keyword>
<comment type="caution">
    <text evidence="2">The sequence shown here is derived from an EMBL/GenBank/DDBJ whole genome shotgun (WGS) entry which is preliminary data.</text>
</comment>
<dbReference type="Proteomes" id="UP000474967">
    <property type="component" value="Unassembled WGS sequence"/>
</dbReference>